<evidence type="ECO:0000256" key="15">
    <source>
        <dbReference type="SAM" id="MobiDB-lite"/>
    </source>
</evidence>
<dbReference type="InterPro" id="IPR036942">
    <property type="entry name" value="Beta-barrel_TonB_sf"/>
</dbReference>
<keyword evidence="4 13" id="KW-1134">Transmembrane beta strand</keyword>
<dbReference type="PANTHER" id="PTHR32552:SF68">
    <property type="entry name" value="FERRICHROME OUTER MEMBRANE TRANSPORTER_PHAGE RECEPTOR"/>
    <property type="match status" value="1"/>
</dbReference>
<dbReference type="PATRIC" id="fig|423471.3.peg.281"/>
<evidence type="ECO:0000256" key="4">
    <source>
        <dbReference type="ARBA" id="ARBA00022452"/>
    </source>
</evidence>
<comment type="similarity">
    <text evidence="2 13 14">Belongs to the TonB-dependent receptor family.</text>
</comment>
<name>G5IYF9_CROWT</name>
<keyword evidence="6 13" id="KW-0812">Transmembrane</keyword>
<evidence type="ECO:0000256" key="9">
    <source>
        <dbReference type="ARBA" id="ARBA00023065"/>
    </source>
</evidence>
<dbReference type="GO" id="GO:0015891">
    <property type="term" value="P:siderophore transport"/>
    <property type="evidence" value="ECO:0007669"/>
    <property type="project" value="InterPro"/>
</dbReference>
<keyword evidence="9" id="KW-0406">Ion transport</keyword>
<evidence type="ECO:0000256" key="5">
    <source>
        <dbReference type="ARBA" id="ARBA00022496"/>
    </source>
</evidence>
<keyword evidence="7" id="KW-0732">Signal</keyword>
<feature type="region of interest" description="Disordered" evidence="15">
    <location>
        <begin position="142"/>
        <end position="251"/>
    </location>
</feature>
<evidence type="ECO:0000256" key="3">
    <source>
        <dbReference type="ARBA" id="ARBA00022448"/>
    </source>
</evidence>
<dbReference type="RefSeq" id="WP_007308968.1">
    <property type="nucleotide sequence ID" value="NZ_AESD01000049.1"/>
</dbReference>
<evidence type="ECO:0000256" key="7">
    <source>
        <dbReference type="ARBA" id="ARBA00022729"/>
    </source>
</evidence>
<keyword evidence="3 13" id="KW-0813">Transport</keyword>
<dbReference type="GO" id="GO:0038023">
    <property type="term" value="F:signaling receptor activity"/>
    <property type="evidence" value="ECO:0007669"/>
    <property type="project" value="InterPro"/>
</dbReference>
<reference evidence="19 20" key="1">
    <citation type="journal article" date="2011" name="Front. Microbiol.">
        <title>Two Strains of Crocosphaera watsonii with Highly Conserved Genomes are Distinguished by Strain-Specific Features.</title>
        <authorList>
            <person name="Bench S.R."/>
            <person name="Ilikchyan I.N."/>
            <person name="Tripp H.J."/>
            <person name="Zehr J.P."/>
        </authorList>
    </citation>
    <scope>NUCLEOTIDE SEQUENCE [LARGE SCALE GENOMIC DNA]</scope>
    <source>
        <strain evidence="19 20">WH 0003</strain>
    </source>
</reference>
<dbReference type="InterPro" id="IPR012910">
    <property type="entry name" value="Plug_dom"/>
</dbReference>
<evidence type="ECO:0000313" key="19">
    <source>
        <dbReference type="EMBL" id="EHJ15029.1"/>
    </source>
</evidence>
<evidence type="ECO:0000259" key="16">
    <source>
        <dbReference type="Pfam" id="PF00593"/>
    </source>
</evidence>
<dbReference type="Pfam" id="PF07715">
    <property type="entry name" value="Plug"/>
    <property type="match status" value="1"/>
</dbReference>
<keyword evidence="12 13" id="KW-0998">Cell outer membrane</keyword>
<dbReference type="Pfam" id="PF00593">
    <property type="entry name" value="TonB_dep_Rec_b-barrel"/>
    <property type="match status" value="1"/>
</dbReference>
<dbReference type="GO" id="GO:0015344">
    <property type="term" value="F:siderophore uptake transmembrane transporter activity"/>
    <property type="evidence" value="ECO:0007669"/>
    <property type="project" value="TreeGrafter"/>
</dbReference>
<dbReference type="SUPFAM" id="SSF56935">
    <property type="entry name" value="Porins"/>
    <property type="match status" value="1"/>
</dbReference>
<evidence type="ECO:0000256" key="14">
    <source>
        <dbReference type="RuleBase" id="RU003357"/>
    </source>
</evidence>
<dbReference type="FunFam" id="2.40.170.20:FF:000005">
    <property type="entry name" value="TonB-dependent siderophore receptor"/>
    <property type="match status" value="1"/>
</dbReference>
<dbReference type="PANTHER" id="PTHR32552">
    <property type="entry name" value="FERRICHROME IRON RECEPTOR-RELATED"/>
    <property type="match status" value="1"/>
</dbReference>
<dbReference type="Proteomes" id="UP000003477">
    <property type="component" value="Unassembled WGS sequence"/>
</dbReference>
<feature type="domain" description="TonB-dependent receptor-like beta-barrel" evidence="16">
    <location>
        <begin position="478"/>
        <end position="860"/>
    </location>
</feature>
<dbReference type="NCBIfam" id="TIGR01783">
    <property type="entry name" value="TonB-siderophor"/>
    <property type="match status" value="1"/>
</dbReference>
<evidence type="ECO:0000313" key="20">
    <source>
        <dbReference type="Proteomes" id="UP000003477"/>
    </source>
</evidence>
<evidence type="ECO:0000259" key="18">
    <source>
        <dbReference type="Pfam" id="PF11741"/>
    </source>
</evidence>
<evidence type="ECO:0000256" key="6">
    <source>
        <dbReference type="ARBA" id="ARBA00022692"/>
    </source>
</evidence>
<keyword evidence="10 14" id="KW-0798">TonB box</keyword>
<keyword evidence="5" id="KW-0410">Iron transport</keyword>
<feature type="domain" description="TonB-dependent receptor plug" evidence="17">
    <location>
        <begin position="244"/>
        <end position="342"/>
    </location>
</feature>
<dbReference type="InterPro" id="IPR000531">
    <property type="entry name" value="Beta-barrel_TonB"/>
</dbReference>
<evidence type="ECO:0000259" key="17">
    <source>
        <dbReference type="Pfam" id="PF07715"/>
    </source>
</evidence>
<proteinExistence type="inferred from homology"/>
<evidence type="ECO:0000256" key="11">
    <source>
        <dbReference type="ARBA" id="ARBA00023136"/>
    </source>
</evidence>
<evidence type="ECO:0000256" key="1">
    <source>
        <dbReference type="ARBA" id="ARBA00004571"/>
    </source>
</evidence>
<dbReference type="InterPro" id="IPR010105">
    <property type="entry name" value="TonB_sidphr_rcpt"/>
</dbReference>
<dbReference type="CDD" id="cd01347">
    <property type="entry name" value="ligand_gated_channel"/>
    <property type="match status" value="1"/>
</dbReference>
<keyword evidence="11 13" id="KW-0472">Membrane</keyword>
<dbReference type="InterPro" id="IPR037066">
    <property type="entry name" value="Plug_dom_sf"/>
</dbReference>
<evidence type="ECO:0000256" key="10">
    <source>
        <dbReference type="ARBA" id="ARBA00023077"/>
    </source>
</evidence>
<dbReference type="InterPro" id="IPR039426">
    <property type="entry name" value="TonB-dep_rcpt-like"/>
</dbReference>
<dbReference type="Pfam" id="PF11741">
    <property type="entry name" value="AMIN"/>
    <property type="match status" value="1"/>
</dbReference>
<dbReference type="Gene3D" id="2.170.130.10">
    <property type="entry name" value="TonB-dependent receptor, plug domain"/>
    <property type="match status" value="1"/>
</dbReference>
<dbReference type="PROSITE" id="PS52016">
    <property type="entry name" value="TONB_DEPENDENT_REC_3"/>
    <property type="match status" value="1"/>
</dbReference>
<protein>
    <submittedName>
        <fullName evidence="19">Ferrichrome-iron receptor</fullName>
    </submittedName>
</protein>
<feature type="compositionally biased region" description="Pro residues" evidence="15">
    <location>
        <begin position="206"/>
        <end position="215"/>
    </location>
</feature>
<organism evidence="19 20">
    <name type="scientific">Crocosphaera watsonii WH 0003</name>
    <dbReference type="NCBI Taxonomy" id="423471"/>
    <lineage>
        <taxon>Bacteria</taxon>
        <taxon>Bacillati</taxon>
        <taxon>Cyanobacteriota</taxon>
        <taxon>Cyanophyceae</taxon>
        <taxon>Oscillatoriophycideae</taxon>
        <taxon>Chroococcales</taxon>
        <taxon>Aphanothecaceae</taxon>
        <taxon>Crocosphaera</taxon>
    </lineage>
</organism>
<comment type="caution">
    <text evidence="19">The sequence shown here is derived from an EMBL/GenBank/DDBJ whole genome shotgun (WGS) entry which is preliminary data.</text>
</comment>
<dbReference type="GeneID" id="88764254"/>
<feature type="domain" description="AMIN" evidence="18">
    <location>
        <begin position="39"/>
        <end position="105"/>
    </location>
</feature>
<dbReference type="EMBL" id="AESD01000049">
    <property type="protein sequence ID" value="EHJ15029.1"/>
    <property type="molecule type" value="Genomic_DNA"/>
</dbReference>
<evidence type="ECO:0000256" key="2">
    <source>
        <dbReference type="ARBA" id="ARBA00009810"/>
    </source>
</evidence>
<dbReference type="GO" id="GO:0009279">
    <property type="term" value="C:cell outer membrane"/>
    <property type="evidence" value="ECO:0007669"/>
    <property type="project" value="UniProtKB-SubCell"/>
</dbReference>
<evidence type="ECO:0000256" key="12">
    <source>
        <dbReference type="ARBA" id="ARBA00023237"/>
    </source>
</evidence>
<dbReference type="InterPro" id="IPR021731">
    <property type="entry name" value="AMIN_dom"/>
</dbReference>
<comment type="subcellular location">
    <subcellularLocation>
        <location evidence="1 13">Cell outer membrane</location>
        <topology evidence="1 13">Multi-pass membrane protein</topology>
    </subcellularLocation>
</comment>
<evidence type="ECO:0000256" key="13">
    <source>
        <dbReference type="PROSITE-ProRule" id="PRU01360"/>
    </source>
</evidence>
<keyword evidence="8" id="KW-0408">Iron</keyword>
<dbReference type="Gene3D" id="2.40.170.20">
    <property type="entry name" value="TonB-dependent receptor, beta-barrel domain"/>
    <property type="match status" value="1"/>
</dbReference>
<accession>G5IYF9</accession>
<dbReference type="AlphaFoldDB" id="G5IYF9"/>
<evidence type="ECO:0000256" key="8">
    <source>
        <dbReference type="ARBA" id="ARBA00023004"/>
    </source>
</evidence>
<gene>
    <name evidence="19" type="ORF">CWATWH0003_0310</name>
</gene>
<sequence>MKQSLFFPSVFVSSAIALSVPQAAWSQLPPIVQITELRLEGTAEGLALVITTADGSPPQFFETRSDNTLVIDLLDAQLSLPGGGKEFFQQNPVPGITSITIKQQYRIGVLISIVGEEGVPLAQISTTSSGIAVNLPDTGTEAIAGNIDPSTSPEGAITPSDPENPLSTIPTPSIPGEDPQAPPQQPTGPEELPEVVVTAEPDDPPPDPGQTPEPAPEPRPRPLEARTYTPNPDPNVNRDGSSNLETPQKVDQIPEEIIEDRADRTVGEALENISGVTSGRSPTSSIALTPIIRGFESTNILRNGMRDDTQRFFGGITTNLERIEVLKGPASIMFGQGNLGGTVNLVTKVPQPESLFSFEFRSGENELYRPEVDVTGPLNEDGSLSYRLAASFETGKTFKDFEIIDERVLMAPSFRWDISDRTQMIVEAEYIKERTRGIAPELPAVGTVVRNPNEDFEGPLPIERNLGEPGLVESFGYVSRAGYRFKHEFSDNWTFKNEFLAAFGRFPEGDGSIFILPVSLDIDLRTLNRFLAENPSKADNFTVNNTLVGTFKTWDIQHRLLIGYEYAEEQTEDVLFFSQIDPIDIYNPRYRPGSADQPITFQDFQSHLNASGLYFNHQITFFDRLILAGGGRFDYTDVTFNDFLREETLQINNQVFSPRVGVIYKITDSISLYGSFARSFEPVIGQSFEGEVFDPERGKQYEIGAKALFLDGKISFSFAVYDLIRTNQLEQDPENAGFQIQIGEQRSTGFEMDLIGEISPGLNLIGTYSYTDAFVSDDLREAFNGNKLPNVPLHAASLWTTYNFQAGFLEGLGFGFGLHYQDERQGDLDNSFVLPAYIRTDAAIFYRVGDVRIAFNFKNILDHEYFEGARSRVRVNPAAPFTFQGTIFWSF</sequence>
<keyword evidence="19" id="KW-0675">Receptor</keyword>